<name>A0ABQ6ABN8_9PROT</name>
<evidence type="ECO:0000313" key="2">
    <source>
        <dbReference type="Proteomes" id="UP001156641"/>
    </source>
</evidence>
<reference evidence="2" key="1">
    <citation type="journal article" date="2019" name="Int. J. Syst. Evol. Microbiol.">
        <title>The Global Catalogue of Microorganisms (GCM) 10K type strain sequencing project: providing services to taxonomists for standard genome sequencing and annotation.</title>
        <authorList>
            <consortium name="The Broad Institute Genomics Platform"/>
            <consortium name="The Broad Institute Genome Sequencing Center for Infectious Disease"/>
            <person name="Wu L."/>
            <person name="Ma J."/>
        </authorList>
    </citation>
    <scope>NUCLEOTIDE SEQUENCE [LARGE SCALE GENOMIC DNA]</scope>
    <source>
        <strain evidence="2">NBRC 112502</strain>
    </source>
</reference>
<gene>
    <name evidence="1" type="ORF">GCM10010909_35320</name>
</gene>
<accession>A0ABQ6ABN8</accession>
<proteinExistence type="predicted"/>
<comment type="caution">
    <text evidence="1">The sequence shown here is derived from an EMBL/GenBank/DDBJ whole genome shotgun (WGS) entry which is preliminary data.</text>
</comment>
<sequence length="84" mass="9173">MAGRAAKCYSRSMKASIYTMADGLYLAVLDNGQRVIRDSLSDLASVLRGKGVASENLLFGDWLNEAELLAPTHREMLRNMIAGP</sequence>
<protein>
    <submittedName>
        <fullName evidence="1">Uncharacterized protein</fullName>
    </submittedName>
</protein>
<dbReference type="Proteomes" id="UP001156641">
    <property type="component" value="Unassembled WGS sequence"/>
</dbReference>
<evidence type="ECO:0000313" key="1">
    <source>
        <dbReference type="EMBL" id="GLR68850.1"/>
    </source>
</evidence>
<keyword evidence="2" id="KW-1185">Reference proteome</keyword>
<dbReference type="EMBL" id="BSOS01000097">
    <property type="protein sequence ID" value="GLR68850.1"/>
    <property type="molecule type" value="Genomic_DNA"/>
</dbReference>
<organism evidence="1 2">
    <name type="scientific">Acidocella aquatica</name>
    <dbReference type="NCBI Taxonomy" id="1922313"/>
    <lineage>
        <taxon>Bacteria</taxon>
        <taxon>Pseudomonadati</taxon>
        <taxon>Pseudomonadota</taxon>
        <taxon>Alphaproteobacteria</taxon>
        <taxon>Acetobacterales</taxon>
        <taxon>Acidocellaceae</taxon>
        <taxon>Acidocella</taxon>
    </lineage>
</organism>